<dbReference type="EMBL" id="DWZD01000044">
    <property type="protein sequence ID" value="HJA79471.1"/>
    <property type="molecule type" value="Genomic_DNA"/>
</dbReference>
<dbReference type="Proteomes" id="UP000823821">
    <property type="component" value="Unassembled WGS sequence"/>
</dbReference>
<dbReference type="AlphaFoldDB" id="A0A9D2KSH9"/>
<protein>
    <submittedName>
        <fullName evidence="1">Flagellar M-ring protein FliF</fullName>
    </submittedName>
</protein>
<evidence type="ECO:0000313" key="2">
    <source>
        <dbReference type="Proteomes" id="UP000823821"/>
    </source>
</evidence>
<keyword evidence="1" id="KW-0966">Cell projection</keyword>
<reference evidence="1" key="1">
    <citation type="journal article" date="2021" name="PeerJ">
        <title>Extensive microbial diversity within the chicken gut microbiome revealed by metagenomics and culture.</title>
        <authorList>
            <person name="Gilroy R."/>
            <person name="Ravi A."/>
            <person name="Getino M."/>
            <person name="Pursley I."/>
            <person name="Horton D.L."/>
            <person name="Alikhan N.F."/>
            <person name="Baker D."/>
            <person name="Gharbi K."/>
            <person name="Hall N."/>
            <person name="Watson M."/>
            <person name="Adriaenssens E.M."/>
            <person name="Foster-Nyarko E."/>
            <person name="Jarju S."/>
            <person name="Secka A."/>
            <person name="Antonio M."/>
            <person name="Oren A."/>
            <person name="Chaudhuri R.R."/>
            <person name="La Ragione R."/>
            <person name="Hildebrand F."/>
            <person name="Pallen M.J."/>
        </authorList>
    </citation>
    <scope>NUCLEOTIDE SEQUENCE</scope>
    <source>
        <strain evidence="1">5032</strain>
    </source>
</reference>
<accession>A0A9D2KSH9</accession>
<evidence type="ECO:0000313" key="1">
    <source>
        <dbReference type="EMBL" id="HJA79471.1"/>
    </source>
</evidence>
<gene>
    <name evidence="1" type="ORF">H9784_07910</name>
</gene>
<reference evidence="1" key="2">
    <citation type="submission" date="2021-04" db="EMBL/GenBank/DDBJ databases">
        <authorList>
            <person name="Gilroy R."/>
        </authorList>
    </citation>
    <scope>NUCLEOTIDE SEQUENCE</scope>
    <source>
        <strain evidence="1">5032</strain>
    </source>
</reference>
<keyword evidence="1" id="KW-0969">Cilium</keyword>
<proteinExistence type="predicted"/>
<sequence length="73" mass="8703">MKPKQPNTQYAAGEGQTPSLAELRAFRHAQKETNRRVEELRLRLFRMTEQHMDQAIRIIKRWLDADAADKRKR</sequence>
<comment type="caution">
    <text evidence="1">The sequence shown here is derived from an EMBL/GenBank/DDBJ whole genome shotgun (WGS) entry which is preliminary data.</text>
</comment>
<organism evidence="1 2">
    <name type="scientific">Candidatus Desulfovibrio intestinavium</name>
    <dbReference type="NCBI Taxonomy" id="2838534"/>
    <lineage>
        <taxon>Bacteria</taxon>
        <taxon>Pseudomonadati</taxon>
        <taxon>Thermodesulfobacteriota</taxon>
        <taxon>Desulfovibrionia</taxon>
        <taxon>Desulfovibrionales</taxon>
        <taxon>Desulfovibrionaceae</taxon>
        <taxon>Desulfovibrio</taxon>
    </lineage>
</organism>
<name>A0A9D2KSH9_9BACT</name>
<keyword evidence="1" id="KW-0282">Flagellum</keyword>